<dbReference type="EMBL" id="WMLB01000006">
    <property type="protein sequence ID" value="MTH67097.1"/>
    <property type="molecule type" value="Genomic_DNA"/>
</dbReference>
<protein>
    <submittedName>
        <fullName evidence="9">DUF2029 domain-containing protein</fullName>
    </submittedName>
</protein>
<feature type="transmembrane region" description="Helical" evidence="8">
    <location>
        <begin position="183"/>
        <end position="200"/>
    </location>
</feature>
<name>A0A6I3M4P5_9MICO</name>
<feature type="transmembrane region" description="Helical" evidence="8">
    <location>
        <begin position="304"/>
        <end position="325"/>
    </location>
</feature>
<comment type="similarity">
    <text evidence="7">Belongs to the glycosyltransferase 87 family.</text>
</comment>
<evidence type="ECO:0000313" key="10">
    <source>
        <dbReference type="Proteomes" id="UP000433071"/>
    </source>
</evidence>
<dbReference type="Proteomes" id="UP000433071">
    <property type="component" value="Unassembled WGS sequence"/>
</dbReference>
<organism evidence="9 10">
    <name type="scientific">Agromyces bracchium</name>
    <dbReference type="NCBI Taxonomy" id="88376"/>
    <lineage>
        <taxon>Bacteria</taxon>
        <taxon>Bacillati</taxon>
        <taxon>Actinomycetota</taxon>
        <taxon>Actinomycetes</taxon>
        <taxon>Micrococcales</taxon>
        <taxon>Microbacteriaceae</taxon>
        <taxon>Agromyces</taxon>
    </lineage>
</organism>
<evidence type="ECO:0000256" key="4">
    <source>
        <dbReference type="ARBA" id="ARBA00022692"/>
    </source>
</evidence>
<feature type="transmembrane region" description="Helical" evidence="8">
    <location>
        <begin position="129"/>
        <end position="149"/>
    </location>
</feature>
<dbReference type="GO" id="GO:0016758">
    <property type="term" value="F:hexosyltransferase activity"/>
    <property type="evidence" value="ECO:0007669"/>
    <property type="project" value="InterPro"/>
</dbReference>
<evidence type="ECO:0000313" key="9">
    <source>
        <dbReference type="EMBL" id="MTH67097.1"/>
    </source>
</evidence>
<reference evidence="9 10" key="1">
    <citation type="submission" date="2019-11" db="EMBL/GenBank/DDBJ databases">
        <title>Agromyces kandeliae sp. nov., isolated from mangrove soil.</title>
        <authorList>
            <person name="Wang R."/>
        </authorList>
    </citation>
    <scope>NUCLEOTIDE SEQUENCE [LARGE SCALE GENOMIC DNA]</scope>
    <source>
        <strain evidence="9 10">JCM 11433</strain>
    </source>
</reference>
<dbReference type="Pfam" id="PF09594">
    <property type="entry name" value="GT87"/>
    <property type="match status" value="1"/>
</dbReference>
<evidence type="ECO:0000256" key="6">
    <source>
        <dbReference type="ARBA" id="ARBA00023136"/>
    </source>
</evidence>
<feature type="transmembrane region" description="Helical" evidence="8">
    <location>
        <begin position="332"/>
        <end position="349"/>
    </location>
</feature>
<keyword evidence="2" id="KW-1003">Cell membrane</keyword>
<feature type="transmembrane region" description="Helical" evidence="8">
    <location>
        <begin position="240"/>
        <end position="262"/>
    </location>
</feature>
<dbReference type="AlphaFoldDB" id="A0A6I3M4P5"/>
<keyword evidence="10" id="KW-1185">Reference proteome</keyword>
<feature type="transmembrane region" description="Helical" evidence="8">
    <location>
        <begin position="410"/>
        <end position="432"/>
    </location>
</feature>
<gene>
    <name evidence="9" type="ORF">GJ743_01760</name>
</gene>
<feature type="transmembrane region" description="Helical" evidence="8">
    <location>
        <begin position="380"/>
        <end position="404"/>
    </location>
</feature>
<keyword evidence="4 8" id="KW-0812">Transmembrane</keyword>
<keyword evidence="3" id="KW-0808">Transferase</keyword>
<evidence type="ECO:0000256" key="5">
    <source>
        <dbReference type="ARBA" id="ARBA00022989"/>
    </source>
</evidence>
<proteinExistence type="inferred from homology"/>
<evidence type="ECO:0000256" key="1">
    <source>
        <dbReference type="ARBA" id="ARBA00004651"/>
    </source>
</evidence>
<comment type="subcellular location">
    <subcellularLocation>
        <location evidence="1">Cell membrane</location>
        <topology evidence="1">Multi-pass membrane protein</topology>
    </subcellularLocation>
</comment>
<dbReference type="OrthoDB" id="5056533at2"/>
<dbReference type="GO" id="GO:0005886">
    <property type="term" value="C:plasma membrane"/>
    <property type="evidence" value="ECO:0007669"/>
    <property type="project" value="UniProtKB-SubCell"/>
</dbReference>
<evidence type="ECO:0000256" key="2">
    <source>
        <dbReference type="ARBA" id="ARBA00022475"/>
    </source>
</evidence>
<keyword evidence="6 8" id="KW-0472">Membrane</keyword>
<feature type="transmembrane region" description="Helical" evidence="8">
    <location>
        <begin position="206"/>
        <end position="228"/>
    </location>
</feature>
<accession>A0A6I3M4P5</accession>
<comment type="caution">
    <text evidence="9">The sequence shown here is derived from an EMBL/GenBank/DDBJ whole genome shotgun (WGS) entry which is preliminary data.</text>
</comment>
<sequence>MNFETTKRTDLPLAASTGVVAPGGVRRVRHRVPRQTQESPVPQVMRRLRDPLLWLIAVSVGLALSVQRLPDASQRSAGVGAVDLRIFLDAAQSVVAGESVYDVDGYVYLPFVAWSLLGATDMRSTITPWAIAAIAAAWCIAVVTLVPLWDRLTRWQRPVVFGVALVALLYNKVTLNQLELGQVDFFVLLLLAGAATAAWYRRSAASGALIAVAALVKTWPVLIGVWLLRSSESRPLRALAGALIAGTAGVLAATALSGPTMIPEWVSRTIELSRQDLVSFSVWGAGVELFTADSAGGPLVVSPVLAVVLPWVLAGGVAALIVIALRWPGDHGLAMWNVAGAVVLLLPVSHISYRLLMLPLVWTWLAICMSRRYTTATRRVAVIALVATSFFWIVTFRFAAYLAAMGSTGLYVAVMLSTMLALAASVFAARALDVSTEGPRDRPASGRSRSQIR</sequence>
<keyword evidence="5 8" id="KW-1133">Transmembrane helix</keyword>
<dbReference type="InterPro" id="IPR018584">
    <property type="entry name" value="GT87"/>
</dbReference>
<feature type="transmembrane region" description="Helical" evidence="8">
    <location>
        <begin position="355"/>
        <end position="373"/>
    </location>
</feature>
<feature type="transmembrane region" description="Helical" evidence="8">
    <location>
        <begin position="52"/>
        <end position="69"/>
    </location>
</feature>
<evidence type="ECO:0000256" key="8">
    <source>
        <dbReference type="SAM" id="Phobius"/>
    </source>
</evidence>
<evidence type="ECO:0000256" key="3">
    <source>
        <dbReference type="ARBA" id="ARBA00022679"/>
    </source>
</evidence>
<evidence type="ECO:0000256" key="7">
    <source>
        <dbReference type="ARBA" id="ARBA00024033"/>
    </source>
</evidence>